<evidence type="ECO:0000256" key="1">
    <source>
        <dbReference type="SAM" id="MobiDB-lite"/>
    </source>
</evidence>
<name>U6M661_EIMMA</name>
<dbReference type="EMBL" id="HG719705">
    <property type="protein sequence ID" value="CDJ58528.1"/>
    <property type="molecule type" value="Genomic_DNA"/>
</dbReference>
<evidence type="ECO:0000313" key="3">
    <source>
        <dbReference type="Proteomes" id="UP000030763"/>
    </source>
</evidence>
<sequence>MDAQGSSGLSVIGDSSVLLEVAGEFTVPSVSSKEELQEILMSNKYVLDMRQTEIRMSDSLRREVYEALGVEEIDGTDLLKKSILLSGSITNAPSGTNELVRCFLRRGSREQHFSLLRELARRRRADLERDATKKGAPRQQRVGGGKIAKESVDRQLQSAATVNTPGVIHVRQGYTPVAAASGTVGKKESKEELKTIGPTQGTAVAVRSNGLPQPHDELTTFRSATTASELGTFR</sequence>
<dbReference type="VEuPathDB" id="ToxoDB:EMWEY_00016380"/>
<accession>U6M661</accession>
<feature type="region of interest" description="Disordered" evidence="1">
    <location>
        <begin position="127"/>
        <end position="147"/>
    </location>
</feature>
<dbReference type="AlphaFoldDB" id="U6M661"/>
<gene>
    <name evidence="2" type="ORF">EMWEY_00016380</name>
</gene>
<evidence type="ECO:0000313" key="2">
    <source>
        <dbReference type="EMBL" id="CDJ58528.1"/>
    </source>
</evidence>
<reference evidence="2" key="2">
    <citation type="submission" date="2013-10" db="EMBL/GenBank/DDBJ databases">
        <authorList>
            <person name="Aslett M."/>
        </authorList>
    </citation>
    <scope>NUCLEOTIDE SEQUENCE [LARGE SCALE GENOMIC DNA]</scope>
    <source>
        <strain evidence="2">Weybridge</strain>
    </source>
</reference>
<keyword evidence="3" id="KW-1185">Reference proteome</keyword>
<dbReference type="OrthoDB" id="346553at2759"/>
<protein>
    <submittedName>
        <fullName evidence="2">Uncharacterized protein</fullName>
    </submittedName>
</protein>
<dbReference type="OMA" id="TNELVRC"/>
<proteinExistence type="predicted"/>
<organism evidence="2 3">
    <name type="scientific">Eimeria maxima</name>
    <name type="common">Coccidian parasite</name>
    <dbReference type="NCBI Taxonomy" id="5804"/>
    <lineage>
        <taxon>Eukaryota</taxon>
        <taxon>Sar</taxon>
        <taxon>Alveolata</taxon>
        <taxon>Apicomplexa</taxon>
        <taxon>Conoidasida</taxon>
        <taxon>Coccidia</taxon>
        <taxon>Eucoccidiorida</taxon>
        <taxon>Eimeriorina</taxon>
        <taxon>Eimeriidae</taxon>
        <taxon>Eimeria</taxon>
    </lineage>
</organism>
<dbReference type="GeneID" id="25335624"/>
<dbReference type="Proteomes" id="UP000030763">
    <property type="component" value="Unassembled WGS sequence"/>
</dbReference>
<reference evidence="2" key="1">
    <citation type="submission" date="2013-10" db="EMBL/GenBank/DDBJ databases">
        <title>Genomic analysis of the causative agents of coccidiosis in chickens.</title>
        <authorList>
            <person name="Reid A.J."/>
            <person name="Blake D."/>
            <person name="Billington K."/>
            <person name="Browne H."/>
            <person name="Dunn M."/>
            <person name="Hung S."/>
            <person name="Kawahara F."/>
            <person name="Miranda-Saavedra D."/>
            <person name="Mourier T."/>
            <person name="Nagra H."/>
            <person name="Otto T.D."/>
            <person name="Rawlings N."/>
            <person name="Sanchez A."/>
            <person name="Sanders M."/>
            <person name="Subramaniam C."/>
            <person name="Tay Y."/>
            <person name="Dear P."/>
            <person name="Doerig C."/>
            <person name="Gruber A."/>
            <person name="Parkinson J."/>
            <person name="Shirley M."/>
            <person name="Wan K.L."/>
            <person name="Berriman M."/>
            <person name="Tomley F."/>
            <person name="Pain A."/>
        </authorList>
    </citation>
    <scope>NUCLEOTIDE SEQUENCE [LARGE SCALE GENOMIC DNA]</scope>
    <source>
        <strain evidence="2">Weybridge</strain>
    </source>
</reference>
<dbReference type="RefSeq" id="XP_013335174.1">
    <property type="nucleotide sequence ID" value="XM_013479720.1"/>
</dbReference>